<evidence type="ECO:0000256" key="6">
    <source>
        <dbReference type="ARBA" id="ARBA00023002"/>
    </source>
</evidence>
<evidence type="ECO:0000256" key="1">
    <source>
        <dbReference type="ARBA" id="ARBA00004994"/>
    </source>
</evidence>
<evidence type="ECO:0000256" key="8">
    <source>
        <dbReference type="ARBA" id="ARBA00048793"/>
    </source>
</evidence>
<protein>
    <recommendedName>
        <fullName evidence="4 9">2-dehydropantoate 2-reductase</fullName>
        <ecNumber evidence="3 9">1.1.1.169</ecNumber>
    </recommendedName>
    <alternativeName>
        <fullName evidence="7 9">Ketopantoate reductase</fullName>
    </alternativeName>
</protein>
<comment type="catalytic activity">
    <reaction evidence="8 9">
        <text>(R)-pantoate + NADP(+) = 2-dehydropantoate + NADPH + H(+)</text>
        <dbReference type="Rhea" id="RHEA:16233"/>
        <dbReference type="ChEBI" id="CHEBI:11561"/>
        <dbReference type="ChEBI" id="CHEBI:15378"/>
        <dbReference type="ChEBI" id="CHEBI:15980"/>
        <dbReference type="ChEBI" id="CHEBI:57783"/>
        <dbReference type="ChEBI" id="CHEBI:58349"/>
        <dbReference type="EC" id="1.1.1.169"/>
    </reaction>
</comment>
<dbReference type="PANTHER" id="PTHR43765">
    <property type="entry name" value="2-DEHYDROPANTOATE 2-REDUCTASE-RELATED"/>
    <property type="match status" value="1"/>
</dbReference>
<dbReference type="FunFam" id="1.10.1040.10:FF:000017">
    <property type="entry name" value="2-dehydropantoate 2-reductase"/>
    <property type="match status" value="1"/>
</dbReference>
<proteinExistence type="inferred from homology"/>
<keyword evidence="6 9" id="KW-0560">Oxidoreductase</keyword>
<evidence type="ECO:0000256" key="9">
    <source>
        <dbReference type="RuleBase" id="RU362068"/>
    </source>
</evidence>
<dbReference type="GO" id="GO:0008677">
    <property type="term" value="F:2-dehydropantoate 2-reductase activity"/>
    <property type="evidence" value="ECO:0007669"/>
    <property type="project" value="UniProtKB-EC"/>
</dbReference>
<dbReference type="Pfam" id="PF08546">
    <property type="entry name" value="ApbA_C"/>
    <property type="match status" value="1"/>
</dbReference>
<reference evidence="12" key="1">
    <citation type="submission" date="2021-06" db="EMBL/GenBank/DDBJ databases">
        <title>Vibrio nov. sp., novel gut bacterium isolated from Yellow Sea oyster.</title>
        <authorList>
            <person name="Muhammad N."/>
            <person name="Nguyen T.H."/>
            <person name="Lee Y.-J."/>
            <person name="Ko J."/>
            <person name="Kim S.-G."/>
        </authorList>
    </citation>
    <scope>NUCLEOTIDE SEQUENCE</scope>
    <source>
        <strain evidence="12">OG9-811</strain>
    </source>
</reference>
<keyword evidence="9" id="KW-0566">Pantothenate biosynthesis</keyword>
<dbReference type="InterPro" id="IPR003710">
    <property type="entry name" value="ApbA"/>
</dbReference>
<keyword evidence="13" id="KW-1185">Reference proteome</keyword>
<feature type="domain" description="Ketopantoate reductase C-terminal" evidence="11">
    <location>
        <begin position="168"/>
        <end position="289"/>
    </location>
</feature>
<dbReference type="Pfam" id="PF02558">
    <property type="entry name" value="ApbA"/>
    <property type="match status" value="1"/>
</dbReference>
<dbReference type="EC" id="1.1.1.169" evidence="3 9"/>
<keyword evidence="5 9" id="KW-0521">NADP</keyword>
<dbReference type="GO" id="GO:0015940">
    <property type="term" value="P:pantothenate biosynthetic process"/>
    <property type="evidence" value="ECO:0007669"/>
    <property type="project" value="UniProtKB-KW"/>
</dbReference>
<dbReference type="AlphaFoldDB" id="A0A975U7Y6"/>
<evidence type="ECO:0000313" key="12">
    <source>
        <dbReference type="EMBL" id="QXO16825.1"/>
    </source>
</evidence>
<evidence type="ECO:0000256" key="2">
    <source>
        <dbReference type="ARBA" id="ARBA00007870"/>
    </source>
</evidence>
<accession>A0A975U7Y6</accession>
<comment type="function">
    <text evidence="9">Catalyzes the NADPH-dependent reduction of ketopantoate into pantoic acid.</text>
</comment>
<dbReference type="GO" id="GO:0005737">
    <property type="term" value="C:cytoplasm"/>
    <property type="evidence" value="ECO:0007669"/>
    <property type="project" value="TreeGrafter"/>
</dbReference>
<dbReference type="NCBIfam" id="NF005087">
    <property type="entry name" value="PRK06522.1-1"/>
    <property type="match status" value="1"/>
</dbReference>
<evidence type="ECO:0000256" key="5">
    <source>
        <dbReference type="ARBA" id="ARBA00022857"/>
    </source>
</evidence>
<evidence type="ECO:0000256" key="3">
    <source>
        <dbReference type="ARBA" id="ARBA00013014"/>
    </source>
</evidence>
<dbReference type="Proteomes" id="UP000694232">
    <property type="component" value="Chromosome 1"/>
</dbReference>
<dbReference type="InterPro" id="IPR013332">
    <property type="entry name" value="KPR_N"/>
</dbReference>
<dbReference type="KEGG" id="vos:KNV97_15255"/>
<dbReference type="PANTHER" id="PTHR43765:SF2">
    <property type="entry name" value="2-DEHYDROPANTOATE 2-REDUCTASE"/>
    <property type="match status" value="1"/>
</dbReference>
<evidence type="ECO:0000259" key="10">
    <source>
        <dbReference type="Pfam" id="PF02558"/>
    </source>
</evidence>
<dbReference type="InterPro" id="IPR050838">
    <property type="entry name" value="Ketopantoate_reductase"/>
</dbReference>
<dbReference type="EMBL" id="CP076643">
    <property type="protein sequence ID" value="QXO16825.1"/>
    <property type="molecule type" value="Genomic_DNA"/>
</dbReference>
<evidence type="ECO:0000313" key="13">
    <source>
        <dbReference type="Proteomes" id="UP000694232"/>
    </source>
</evidence>
<evidence type="ECO:0000256" key="7">
    <source>
        <dbReference type="ARBA" id="ARBA00032024"/>
    </source>
</evidence>
<name>A0A975U7Y6_9VIBR</name>
<organism evidence="12 13">
    <name type="scientific">Vibrio ostreae</name>
    <dbReference type="NCBI Taxonomy" id="2841925"/>
    <lineage>
        <taxon>Bacteria</taxon>
        <taxon>Pseudomonadati</taxon>
        <taxon>Pseudomonadota</taxon>
        <taxon>Gammaproteobacteria</taxon>
        <taxon>Vibrionales</taxon>
        <taxon>Vibrionaceae</taxon>
        <taxon>Vibrio</taxon>
    </lineage>
</organism>
<dbReference type="GO" id="GO:0050661">
    <property type="term" value="F:NADP binding"/>
    <property type="evidence" value="ECO:0007669"/>
    <property type="project" value="TreeGrafter"/>
</dbReference>
<dbReference type="RefSeq" id="WP_218562263.1">
    <property type="nucleotide sequence ID" value="NZ_CP076643.1"/>
</dbReference>
<feature type="domain" description="Ketopantoate reductase N-terminal" evidence="10">
    <location>
        <begin position="3"/>
        <end position="142"/>
    </location>
</feature>
<dbReference type="NCBIfam" id="TIGR00745">
    <property type="entry name" value="apbA_panE"/>
    <property type="match status" value="1"/>
</dbReference>
<evidence type="ECO:0000259" key="11">
    <source>
        <dbReference type="Pfam" id="PF08546"/>
    </source>
</evidence>
<comment type="pathway">
    <text evidence="1 9">Cofactor biosynthesis; (R)-pantothenate biosynthesis; (R)-pantoate from 3-methyl-2-oxobutanoate: step 2/2.</text>
</comment>
<gene>
    <name evidence="12" type="primary">panE</name>
    <name evidence="12" type="ORF">KNV97_15255</name>
</gene>
<comment type="similarity">
    <text evidence="2 9">Belongs to the ketopantoate reductase family.</text>
</comment>
<dbReference type="InterPro" id="IPR013752">
    <property type="entry name" value="KPA_reductase"/>
</dbReference>
<evidence type="ECO:0000256" key="4">
    <source>
        <dbReference type="ARBA" id="ARBA00019465"/>
    </source>
</evidence>
<sequence>MNIVIVGPGAIGSLWATHLHQAGHQVALWGTQNATHWSLQCDEQPKLNFAYNQPDTLHRADLLLITVKAWQVASALPALLEQIADETILLFMHNGMGALEALSDRLAPYPVLLSTTTHGALKPAPDKVLHTGQGQTQIGPFNTPGARCEFVCDVLQHALPQVSWNQHIEHALWQKLAINCAINPLTAIEQISNGELADPRYRARLDNIIAEVAAVMRAEHIPVDQHALRATVDLVIAATARNRSSMHQDVVHQRQTEIDFINGYVVRKAQQHGLAVPVNQQLYQHIQSLQQSWTQA</sequence>